<dbReference type="AlphaFoldDB" id="A0A8K1GPG7"/>
<keyword evidence="2" id="KW-1185">Reference proteome</keyword>
<dbReference type="OrthoDB" id="8939918at2759"/>
<sequence length="170" mass="19340">MKFNKPKCKILLLDLGNLKHECRLNREVIESCPGEKDFEVFVGKELNTTQKFAAQKANCTLGSVKRRMASRLREVILLLCSALVRPHLKHCVQLWGPKHKKDIYLLKIDQRDPKLITAGASRASLLWRQLERAGALQPREEKALGTPYSTPLLPKGDLQGGWRGTFHKDM</sequence>
<comment type="caution">
    <text evidence="1">The sequence shown here is derived from an EMBL/GenBank/DDBJ whole genome shotgun (WGS) entry which is preliminary data.</text>
</comment>
<organism evidence="1 2">
    <name type="scientific">Zosterops borbonicus</name>
    <dbReference type="NCBI Taxonomy" id="364589"/>
    <lineage>
        <taxon>Eukaryota</taxon>
        <taxon>Metazoa</taxon>
        <taxon>Chordata</taxon>
        <taxon>Craniata</taxon>
        <taxon>Vertebrata</taxon>
        <taxon>Euteleostomi</taxon>
        <taxon>Archelosauria</taxon>
        <taxon>Archosauria</taxon>
        <taxon>Dinosauria</taxon>
        <taxon>Saurischia</taxon>
        <taxon>Theropoda</taxon>
        <taxon>Coelurosauria</taxon>
        <taxon>Aves</taxon>
        <taxon>Neognathae</taxon>
        <taxon>Neoaves</taxon>
        <taxon>Telluraves</taxon>
        <taxon>Australaves</taxon>
        <taxon>Passeriformes</taxon>
        <taxon>Sylvioidea</taxon>
        <taxon>Zosteropidae</taxon>
        <taxon>Zosterops</taxon>
    </lineage>
</organism>
<evidence type="ECO:0000313" key="1">
    <source>
        <dbReference type="EMBL" id="TRZ21728.1"/>
    </source>
</evidence>
<gene>
    <name evidence="1" type="ORF">HGM15179_005397</name>
</gene>
<name>A0A8K1GPG7_9PASS</name>
<dbReference type="PANTHER" id="PTHR33332">
    <property type="entry name" value="REVERSE TRANSCRIPTASE DOMAIN-CONTAINING PROTEIN"/>
    <property type="match status" value="1"/>
</dbReference>
<dbReference type="Proteomes" id="UP000796761">
    <property type="component" value="Unassembled WGS sequence"/>
</dbReference>
<dbReference type="EMBL" id="SWJQ01000115">
    <property type="protein sequence ID" value="TRZ21728.1"/>
    <property type="molecule type" value="Genomic_DNA"/>
</dbReference>
<reference evidence="1" key="1">
    <citation type="submission" date="2019-04" db="EMBL/GenBank/DDBJ databases">
        <title>Genome assembly of Zosterops borbonicus 15179.</title>
        <authorList>
            <person name="Leroy T."/>
            <person name="Anselmetti Y."/>
            <person name="Tilak M.-K."/>
            <person name="Nabholz B."/>
        </authorList>
    </citation>
    <scope>NUCLEOTIDE SEQUENCE</scope>
    <source>
        <strain evidence="1">HGM_15179</strain>
        <tissue evidence="1">Muscle</tissue>
    </source>
</reference>
<protein>
    <submittedName>
        <fullName evidence="1">Uncharacterized protein</fullName>
    </submittedName>
</protein>
<evidence type="ECO:0000313" key="2">
    <source>
        <dbReference type="Proteomes" id="UP000796761"/>
    </source>
</evidence>
<accession>A0A8K1GPG7</accession>
<proteinExistence type="predicted"/>